<gene>
    <name evidence="2" type="ORF">EV643_10343</name>
</gene>
<evidence type="ECO:0000313" key="3">
    <source>
        <dbReference type="Proteomes" id="UP000295388"/>
    </source>
</evidence>
<protein>
    <submittedName>
        <fullName evidence="2">Putative AbiEi antitoxin of type IV toxin-antitoxin system</fullName>
    </submittedName>
</protein>
<organism evidence="2 3">
    <name type="scientific">Kribbella caucasensis</name>
    <dbReference type="NCBI Taxonomy" id="2512215"/>
    <lineage>
        <taxon>Bacteria</taxon>
        <taxon>Bacillati</taxon>
        <taxon>Actinomycetota</taxon>
        <taxon>Actinomycetes</taxon>
        <taxon>Propionibacteriales</taxon>
        <taxon>Kribbellaceae</taxon>
        <taxon>Kribbella</taxon>
    </lineage>
</organism>
<reference evidence="2 3" key="1">
    <citation type="submission" date="2019-03" db="EMBL/GenBank/DDBJ databases">
        <title>Genomic Encyclopedia of Type Strains, Phase III (KMG-III): the genomes of soil and plant-associated and newly described type strains.</title>
        <authorList>
            <person name="Whitman W."/>
        </authorList>
    </citation>
    <scope>NUCLEOTIDE SEQUENCE [LARGE SCALE GENOMIC DNA]</scope>
    <source>
        <strain evidence="2 3">VKM Ac-2527</strain>
    </source>
</reference>
<proteinExistence type="predicted"/>
<evidence type="ECO:0000313" key="2">
    <source>
        <dbReference type="EMBL" id="TDO51306.1"/>
    </source>
</evidence>
<comment type="caution">
    <text evidence="2">The sequence shown here is derived from an EMBL/GenBank/DDBJ whole genome shotgun (WGS) entry which is preliminary data.</text>
</comment>
<accession>A0A4R6KKP2</accession>
<dbReference type="AlphaFoldDB" id="A0A4R6KKP2"/>
<dbReference type="EMBL" id="SNWQ01000003">
    <property type="protein sequence ID" value="TDO51306.1"/>
    <property type="molecule type" value="Genomic_DNA"/>
</dbReference>
<keyword evidence="3" id="KW-1185">Reference proteome</keyword>
<dbReference type="Pfam" id="PF13338">
    <property type="entry name" value="AbiEi_4"/>
    <property type="match status" value="1"/>
</dbReference>
<dbReference type="RefSeq" id="WP_166665349.1">
    <property type="nucleotide sequence ID" value="NZ_SNWQ01000003.1"/>
</dbReference>
<dbReference type="InterPro" id="IPR025159">
    <property type="entry name" value="AbiEi_N"/>
</dbReference>
<feature type="domain" description="AbiEi antitoxin N-terminal" evidence="1">
    <location>
        <begin position="10"/>
        <end position="55"/>
    </location>
</feature>
<name>A0A4R6KKP2_9ACTN</name>
<dbReference type="Proteomes" id="UP000295388">
    <property type="component" value="Unassembled WGS sequence"/>
</dbReference>
<sequence>MSKSESWPAVLTVAEEQWGLVTKQQVDATGVAWSTLARQARNGALEHVAHGIYRVRGAGSVEHAELRAAWLQLNPAVPAWERGPADGVVSHRSAAALYAIGHLPADVHEFTLPGRKQSRRADVRLHRGTVEASGWTVVRGLPATRPYRIAADLLAEHEDPGAMAQLIADALRSGFDYPAAIASAIAPYAAAYGLRRGDGLGLLRWLLDLSGDPERQVWLTDAAR</sequence>
<evidence type="ECO:0000259" key="1">
    <source>
        <dbReference type="Pfam" id="PF13338"/>
    </source>
</evidence>